<dbReference type="InterPro" id="IPR029044">
    <property type="entry name" value="Nucleotide-diphossugar_trans"/>
</dbReference>
<name>A0A2H0V8H5_9BACT</name>
<dbReference type="InterPro" id="IPR001173">
    <property type="entry name" value="Glyco_trans_2-like"/>
</dbReference>
<dbReference type="AlphaFoldDB" id="A0A2H0V8H5"/>
<gene>
    <name evidence="2" type="ORF">COT93_02625</name>
</gene>
<reference evidence="3" key="1">
    <citation type="submission" date="2017-09" db="EMBL/GenBank/DDBJ databases">
        <title>Depth-based differentiation of microbial function through sediment-hosted aquifers and enrichment of novel symbionts in the deep terrestrial subsurface.</title>
        <authorList>
            <person name="Probst A.J."/>
            <person name="Ladd B."/>
            <person name="Jarett J.K."/>
            <person name="Geller-Mcgrath D.E."/>
            <person name="Sieber C.M.K."/>
            <person name="Emerson J.B."/>
            <person name="Anantharaman K."/>
            <person name="Thomas B.C."/>
            <person name="Malmstrom R."/>
            <person name="Stieglmeier M."/>
            <person name="Klingl A."/>
            <person name="Woyke T."/>
            <person name="Ryan C.M."/>
            <person name="Banfield J.F."/>
        </authorList>
    </citation>
    <scope>NUCLEOTIDE SEQUENCE [LARGE SCALE GENOMIC DNA]</scope>
</reference>
<dbReference type="SUPFAM" id="SSF53448">
    <property type="entry name" value="Nucleotide-diphospho-sugar transferases"/>
    <property type="match status" value="1"/>
</dbReference>
<dbReference type="Pfam" id="PF00535">
    <property type="entry name" value="Glycos_transf_2"/>
    <property type="match status" value="1"/>
</dbReference>
<evidence type="ECO:0000259" key="1">
    <source>
        <dbReference type="Pfam" id="PF00535"/>
    </source>
</evidence>
<dbReference type="EMBL" id="PFAL01000024">
    <property type="protein sequence ID" value="PIR95406.1"/>
    <property type="molecule type" value="Genomic_DNA"/>
</dbReference>
<organism evidence="2 3">
    <name type="scientific">Candidatus Falkowbacteria bacterium CG10_big_fil_rev_8_21_14_0_10_37_18</name>
    <dbReference type="NCBI Taxonomy" id="1974562"/>
    <lineage>
        <taxon>Bacteria</taxon>
        <taxon>Candidatus Falkowiibacteriota</taxon>
    </lineage>
</organism>
<sequence length="237" mass="27067">MISIIIPVYNQAKKLIKTLESINSQSWRDYEVIIVNDGSRDKVEEIFTAYFKDLQTENSYLFINQKNLGAPAARNRGAREAKGDFLFFCDADATLEPTALEELVAALQTNPEASYAYPSFHWGRKLFKVGPFDQEKLMSGPSIHTMALIRRSDFPEAGWDESIKKFQDWDLWLTMLANGKYGVWVDKVLFRVTPGGVYSSWLPSFAYKLLPFLPVVKKYQAALKVIKEKHALDQIAQ</sequence>
<evidence type="ECO:0000313" key="2">
    <source>
        <dbReference type="EMBL" id="PIR95406.1"/>
    </source>
</evidence>
<dbReference type="PANTHER" id="PTHR43685">
    <property type="entry name" value="GLYCOSYLTRANSFERASE"/>
    <property type="match status" value="1"/>
</dbReference>
<feature type="domain" description="Glycosyltransferase 2-like" evidence="1">
    <location>
        <begin position="3"/>
        <end position="119"/>
    </location>
</feature>
<dbReference type="PANTHER" id="PTHR43685:SF2">
    <property type="entry name" value="GLYCOSYLTRANSFERASE 2-LIKE DOMAIN-CONTAINING PROTEIN"/>
    <property type="match status" value="1"/>
</dbReference>
<dbReference type="CDD" id="cd00761">
    <property type="entry name" value="Glyco_tranf_GTA_type"/>
    <property type="match status" value="1"/>
</dbReference>
<dbReference type="InterPro" id="IPR050834">
    <property type="entry name" value="Glycosyltransf_2"/>
</dbReference>
<dbReference type="Gene3D" id="3.90.550.10">
    <property type="entry name" value="Spore Coat Polysaccharide Biosynthesis Protein SpsA, Chain A"/>
    <property type="match status" value="1"/>
</dbReference>
<evidence type="ECO:0000313" key="3">
    <source>
        <dbReference type="Proteomes" id="UP000229972"/>
    </source>
</evidence>
<comment type="caution">
    <text evidence="2">The sequence shown here is derived from an EMBL/GenBank/DDBJ whole genome shotgun (WGS) entry which is preliminary data.</text>
</comment>
<accession>A0A2H0V8H5</accession>
<protein>
    <recommendedName>
        <fullName evidence="1">Glycosyltransferase 2-like domain-containing protein</fullName>
    </recommendedName>
</protein>
<proteinExistence type="predicted"/>
<dbReference type="Proteomes" id="UP000229972">
    <property type="component" value="Unassembled WGS sequence"/>
</dbReference>